<name>A0A2P2M6K9_RHIMU</name>
<evidence type="ECO:0000256" key="1">
    <source>
        <dbReference type="SAM" id="MobiDB-lite"/>
    </source>
</evidence>
<protein>
    <submittedName>
        <fullName evidence="2">Uncharacterized protein</fullName>
    </submittedName>
</protein>
<dbReference type="EMBL" id="GGEC01045388">
    <property type="protein sequence ID" value="MBX25872.1"/>
    <property type="molecule type" value="Transcribed_RNA"/>
</dbReference>
<reference evidence="2" key="1">
    <citation type="submission" date="2018-02" db="EMBL/GenBank/DDBJ databases">
        <title>Rhizophora mucronata_Transcriptome.</title>
        <authorList>
            <person name="Meera S.P."/>
            <person name="Sreeshan A."/>
            <person name="Augustine A."/>
        </authorList>
    </citation>
    <scope>NUCLEOTIDE SEQUENCE</scope>
    <source>
        <tissue evidence="2">Leaf</tissue>
    </source>
</reference>
<feature type="compositionally biased region" description="Basic residues" evidence="1">
    <location>
        <begin position="51"/>
        <end position="61"/>
    </location>
</feature>
<dbReference type="AlphaFoldDB" id="A0A2P2M6K9"/>
<organism evidence="2">
    <name type="scientific">Rhizophora mucronata</name>
    <name type="common">Asiatic mangrove</name>
    <dbReference type="NCBI Taxonomy" id="61149"/>
    <lineage>
        <taxon>Eukaryota</taxon>
        <taxon>Viridiplantae</taxon>
        <taxon>Streptophyta</taxon>
        <taxon>Embryophyta</taxon>
        <taxon>Tracheophyta</taxon>
        <taxon>Spermatophyta</taxon>
        <taxon>Magnoliopsida</taxon>
        <taxon>eudicotyledons</taxon>
        <taxon>Gunneridae</taxon>
        <taxon>Pentapetalae</taxon>
        <taxon>rosids</taxon>
        <taxon>fabids</taxon>
        <taxon>Malpighiales</taxon>
        <taxon>Rhizophoraceae</taxon>
        <taxon>Rhizophora</taxon>
    </lineage>
</organism>
<evidence type="ECO:0000313" key="2">
    <source>
        <dbReference type="EMBL" id="MBX25872.1"/>
    </source>
</evidence>
<proteinExistence type="predicted"/>
<feature type="region of interest" description="Disordered" evidence="1">
    <location>
        <begin position="35"/>
        <end position="78"/>
    </location>
</feature>
<feature type="compositionally biased region" description="Basic and acidic residues" evidence="1">
    <location>
        <begin position="35"/>
        <end position="45"/>
    </location>
</feature>
<sequence length="78" mass="9147">MVYTLEVPNIKGTNLQLKSRKQSIPRPFLSAKTKKMERDLRKEAHFSSFQRARKSRKRGKNGKREETIGIERNNTTQT</sequence>
<accession>A0A2P2M6K9</accession>